<dbReference type="SUPFAM" id="SSF103657">
    <property type="entry name" value="BAR/IMD domain-like"/>
    <property type="match status" value="1"/>
</dbReference>
<feature type="region of interest" description="Disordered" evidence="3">
    <location>
        <begin position="591"/>
        <end position="844"/>
    </location>
</feature>
<protein>
    <recommendedName>
        <fullName evidence="4">Rho-GAP domain-containing protein</fullName>
    </recommendedName>
</protein>
<feature type="region of interest" description="Disordered" evidence="3">
    <location>
        <begin position="1"/>
        <end position="35"/>
    </location>
</feature>
<feature type="domain" description="Rho-GAP" evidence="4">
    <location>
        <begin position="341"/>
        <end position="528"/>
    </location>
</feature>
<keyword evidence="2" id="KW-0175">Coiled coil</keyword>
<feature type="compositionally biased region" description="Low complexity" evidence="3">
    <location>
        <begin position="121"/>
        <end position="138"/>
    </location>
</feature>
<feature type="coiled-coil region" evidence="2">
    <location>
        <begin position="264"/>
        <end position="291"/>
    </location>
</feature>
<comment type="caution">
    <text evidence="5">The sequence shown here is derived from an EMBL/GenBank/DDBJ whole genome shotgun (WGS) entry which is preliminary data.</text>
</comment>
<evidence type="ECO:0000313" key="6">
    <source>
        <dbReference type="Proteomes" id="UP000807716"/>
    </source>
</evidence>
<dbReference type="OrthoDB" id="79452at2759"/>
<feature type="compositionally biased region" description="Low complexity" evidence="3">
    <location>
        <begin position="788"/>
        <end position="800"/>
    </location>
</feature>
<sequence length="844" mass="91812">MASGHGGRTSDDRLSVNYSPGNLARSNPVKPQVSLPILPPLPITREGKEAKDQAQQWEMSLNRIFQNMQSEDLARYLTYFKARLEVEETYIRGLEKLVVPPKNFKVTGNNGGSSGGGGGTSSNNSINGGHEGSSSSSTGGPGGNSNDTEEIPTTLHMALDSLLASTVRAASSRRQFSDMLRNISGALSNLKDNHERMRKKQKDDVKPIFQLYAEIRLSTLPKAKRTYEQKCREVEQVFSMDESDHSSMRERLKNLASSGPAGRLVKCKREMEEAESEYKNIVSMLEVYRQRREEAWESSLKPVGDAEQVCMTFTRDASSHPKTVLYESFHSKKAATGIFGMSLIEYARKFDQNVPLVVLKCTEAIDRYGLKREGIYRVSGRHAQITNLRKAFEADERQVDLTDPSAAEEVHAIAAILKAYLREMPEPLFPFPLNERVAYSNLTGGQARMQELKGRLKRLDDCHLDTLQILIQHLRRVYDSVDDNKMNLDNISLIFTPAIFHDFNSAGTGPQAASQAAQQQYQQQQSLSTGAPAGPSSPSANMSSSSDQQTSPTANSFSAGGNAVSTAASWSSDHVLADLILNSHRIFNVLPKLPSRGNSMPNDPQMRSVEARMQQQHLHGPDNSGGYPHAHHSGGVGSSSGSSGGGGGGGSGGSGGKGGGGGKGGRYRESRGSMGHPGSASMSPRSDSLGPNSSGPPVATSLPPIVASPSLSPYLKPHLPPPNVQQQYSPSQLKMRHSSPHLNDGAPGHHSAAGTPPYPSATSQQPQTQHLYNPKQQREYHPPPPQQQPQQQQQQQQQQPSEYPIGQRPQQQQPPPPRSRYSPHGSEVSLSSRSMNADDVNDLL</sequence>
<evidence type="ECO:0000256" key="2">
    <source>
        <dbReference type="SAM" id="Coils"/>
    </source>
</evidence>
<keyword evidence="6" id="KW-1185">Reference proteome</keyword>
<dbReference type="PANTHER" id="PTHR23176">
    <property type="entry name" value="RHO/RAC/CDC GTPASE-ACTIVATING PROTEIN"/>
    <property type="match status" value="1"/>
</dbReference>
<feature type="compositionally biased region" description="Polar residues" evidence="3">
    <location>
        <begin position="555"/>
        <end position="564"/>
    </location>
</feature>
<proteinExistence type="predicted"/>
<dbReference type="AlphaFoldDB" id="A0A9P6UBY7"/>
<evidence type="ECO:0000256" key="3">
    <source>
        <dbReference type="SAM" id="MobiDB-lite"/>
    </source>
</evidence>
<evidence type="ECO:0000256" key="1">
    <source>
        <dbReference type="ARBA" id="ARBA00022468"/>
    </source>
</evidence>
<dbReference type="PANTHER" id="PTHR23176:SF129">
    <property type="entry name" value="RHO GTPASE ACTIVATING PROTEIN AT 16F, ISOFORM E-RELATED"/>
    <property type="match status" value="1"/>
</dbReference>
<evidence type="ECO:0000259" key="4">
    <source>
        <dbReference type="PROSITE" id="PS50238"/>
    </source>
</evidence>
<organism evidence="5 6">
    <name type="scientific">Actinomortierella ambigua</name>
    <dbReference type="NCBI Taxonomy" id="1343610"/>
    <lineage>
        <taxon>Eukaryota</taxon>
        <taxon>Fungi</taxon>
        <taxon>Fungi incertae sedis</taxon>
        <taxon>Mucoromycota</taxon>
        <taxon>Mortierellomycotina</taxon>
        <taxon>Mortierellomycetes</taxon>
        <taxon>Mortierellales</taxon>
        <taxon>Mortierellaceae</taxon>
        <taxon>Actinomortierella</taxon>
    </lineage>
</organism>
<feature type="compositionally biased region" description="Low complexity" evidence="3">
    <location>
        <begin position="511"/>
        <end position="554"/>
    </location>
</feature>
<feature type="compositionally biased region" description="Gly residues" evidence="3">
    <location>
        <begin position="634"/>
        <end position="664"/>
    </location>
</feature>
<dbReference type="EMBL" id="JAAAJB010000055">
    <property type="protein sequence ID" value="KAG0268285.1"/>
    <property type="molecule type" value="Genomic_DNA"/>
</dbReference>
<dbReference type="PROSITE" id="PS50238">
    <property type="entry name" value="RHOGAP"/>
    <property type="match status" value="1"/>
</dbReference>
<dbReference type="GO" id="GO:0005737">
    <property type="term" value="C:cytoplasm"/>
    <property type="evidence" value="ECO:0007669"/>
    <property type="project" value="TreeGrafter"/>
</dbReference>
<feature type="compositionally biased region" description="Polar residues" evidence="3">
    <location>
        <begin position="760"/>
        <end position="775"/>
    </location>
</feature>
<reference evidence="5" key="1">
    <citation type="journal article" date="2020" name="Fungal Divers.">
        <title>Resolving the Mortierellaceae phylogeny through synthesis of multi-gene phylogenetics and phylogenomics.</title>
        <authorList>
            <person name="Vandepol N."/>
            <person name="Liber J."/>
            <person name="Desiro A."/>
            <person name="Na H."/>
            <person name="Kennedy M."/>
            <person name="Barry K."/>
            <person name="Grigoriev I.V."/>
            <person name="Miller A.N."/>
            <person name="O'Donnell K."/>
            <person name="Stajich J.E."/>
            <person name="Bonito G."/>
        </authorList>
    </citation>
    <scope>NUCLEOTIDE SEQUENCE</scope>
    <source>
        <strain evidence="5">BC1065</strain>
    </source>
</reference>
<dbReference type="Gene3D" id="1.20.1270.60">
    <property type="entry name" value="Arfaptin homology (AH) domain/BAR domain"/>
    <property type="match status" value="1"/>
</dbReference>
<feature type="compositionally biased region" description="Polar residues" evidence="3">
    <location>
        <begin position="680"/>
        <end position="695"/>
    </location>
</feature>
<dbReference type="CDD" id="cd00159">
    <property type="entry name" value="RhoGAP"/>
    <property type="match status" value="1"/>
</dbReference>
<dbReference type="InterPro" id="IPR008936">
    <property type="entry name" value="Rho_GTPase_activation_prot"/>
</dbReference>
<keyword evidence="1" id="KW-0343">GTPase activation</keyword>
<dbReference type="Pfam" id="PF00620">
    <property type="entry name" value="RhoGAP"/>
    <property type="match status" value="1"/>
</dbReference>
<dbReference type="InterPro" id="IPR027267">
    <property type="entry name" value="AH/BAR_dom_sf"/>
</dbReference>
<dbReference type="SUPFAM" id="SSF48350">
    <property type="entry name" value="GTPase activation domain, GAP"/>
    <property type="match status" value="1"/>
</dbReference>
<feature type="region of interest" description="Disordered" evidence="3">
    <location>
        <begin position="102"/>
        <end position="150"/>
    </location>
</feature>
<name>A0A9P6UBY7_9FUNG</name>
<dbReference type="GO" id="GO:0007165">
    <property type="term" value="P:signal transduction"/>
    <property type="evidence" value="ECO:0007669"/>
    <property type="project" value="InterPro"/>
</dbReference>
<evidence type="ECO:0000313" key="5">
    <source>
        <dbReference type="EMBL" id="KAG0268285.1"/>
    </source>
</evidence>
<feature type="region of interest" description="Disordered" evidence="3">
    <location>
        <begin position="506"/>
        <end position="564"/>
    </location>
</feature>
<dbReference type="Gene3D" id="1.10.555.10">
    <property type="entry name" value="Rho GTPase activation protein"/>
    <property type="match status" value="1"/>
</dbReference>
<dbReference type="Proteomes" id="UP000807716">
    <property type="component" value="Unassembled WGS sequence"/>
</dbReference>
<accession>A0A9P6UBY7</accession>
<feature type="compositionally biased region" description="Gly residues" evidence="3">
    <location>
        <begin position="109"/>
        <end position="120"/>
    </location>
</feature>
<dbReference type="InterPro" id="IPR050729">
    <property type="entry name" value="Rho-GAP"/>
</dbReference>
<gene>
    <name evidence="5" type="ORF">DFQ27_007136</name>
</gene>
<dbReference type="GO" id="GO:0005096">
    <property type="term" value="F:GTPase activator activity"/>
    <property type="evidence" value="ECO:0007669"/>
    <property type="project" value="UniProtKB-KW"/>
</dbReference>
<dbReference type="SMART" id="SM00324">
    <property type="entry name" value="RhoGAP"/>
    <property type="match status" value="1"/>
</dbReference>
<dbReference type="InterPro" id="IPR000198">
    <property type="entry name" value="RhoGAP_dom"/>
</dbReference>